<dbReference type="EMBL" id="JAFVMG010000007">
    <property type="protein sequence ID" value="MBO1328511.1"/>
    <property type="molecule type" value="Genomic_DNA"/>
</dbReference>
<dbReference type="RefSeq" id="WP_207854340.1">
    <property type="nucleotide sequence ID" value="NZ_JAFVMG010000007.1"/>
</dbReference>
<keyword evidence="3" id="KW-1185">Reference proteome</keyword>
<feature type="compositionally biased region" description="Low complexity" evidence="1">
    <location>
        <begin position="51"/>
        <end position="69"/>
    </location>
</feature>
<reference evidence="2 3" key="1">
    <citation type="submission" date="2021-03" db="EMBL/GenBank/DDBJ databases">
        <title>The complete genome sequence of Acetobacter suratthaniensis TBRC 1719.</title>
        <authorList>
            <person name="Charoenyingcharoen P."/>
            <person name="Yukphan P."/>
        </authorList>
    </citation>
    <scope>NUCLEOTIDE SEQUENCE [LARGE SCALE GENOMIC DNA]</scope>
    <source>
        <strain evidence="2 3">TBRC 1719</strain>
    </source>
</reference>
<dbReference type="Proteomes" id="UP000664399">
    <property type="component" value="Unassembled WGS sequence"/>
</dbReference>
<proteinExistence type="predicted"/>
<sequence length="75" mass="7883">MNTLISVTPRHPETLRDASGRLVGNGPVDVDSRDPFWRRLIRWGDVVEAPAATAKTTSAPTAAATAPAAQNGSKS</sequence>
<protein>
    <recommendedName>
        <fullName evidence="4">DUF2635 domain-containing protein</fullName>
    </recommendedName>
</protein>
<feature type="region of interest" description="Disordered" evidence="1">
    <location>
        <begin position="51"/>
        <end position="75"/>
    </location>
</feature>
<organism evidence="2 3">
    <name type="scientific">Acetobacter suratthaniensis</name>
    <dbReference type="NCBI Taxonomy" id="1502841"/>
    <lineage>
        <taxon>Bacteria</taxon>
        <taxon>Pseudomonadati</taxon>
        <taxon>Pseudomonadota</taxon>
        <taxon>Alphaproteobacteria</taxon>
        <taxon>Acetobacterales</taxon>
        <taxon>Acetobacteraceae</taxon>
        <taxon>Acetobacter</taxon>
    </lineage>
</organism>
<comment type="caution">
    <text evidence="2">The sequence shown here is derived from an EMBL/GenBank/DDBJ whole genome shotgun (WGS) entry which is preliminary data.</text>
</comment>
<evidence type="ECO:0008006" key="4">
    <source>
        <dbReference type="Google" id="ProtNLM"/>
    </source>
</evidence>
<evidence type="ECO:0000256" key="1">
    <source>
        <dbReference type="SAM" id="MobiDB-lite"/>
    </source>
</evidence>
<evidence type="ECO:0000313" key="2">
    <source>
        <dbReference type="EMBL" id="MBO1328511.1"/>
    </source>
</evidence>
<gene>
    <name evidence="2" type="ORF">J2D75_08475</name>
</gene>
<accession>A0ABS3LMC9</accession>
<evidence type="ECO:0000313" key="3">
    <source>
        <dbReference type="Proteomes" id="UP000664399"/>
    </source>
</evidence>
<name>A0ABS3LMC9_9PROT</name>